<feature type="compositionally biased region" description="Basic and acidic residues" evidence="1">
    <location>
        <begin position="25"/>
        <end position="36"/>
    </location>
</feature>
<dbReference type="STRING" id="33114.A0A2G2UYQ5"/>
<evidence type="ECO:0000313" key="2">
    <source>
        <dbReference type="EMBL" id="PHT25758.1"/>
    </source>
</evidence>
<reference evidence="3" key="2">
    <citation type="journal article" date="2017" name="J. Anim. Genet.">
        <title>Multiple reference genome sequences of hot pepper reveal the massive evolution of plant disease resistance genes by retroduplication.</title>
        <authorList>
            <person name="Kim S."/>
            <person name="Park J."/>
            <person name="Yeom S.-I."/>
            <person name="Kim Y.-M."/>
            <person name="Seo E."/>
            <person name="Kim K.-T."/>
            <person name="Kim M.-S."/>
            <person name="Lee J.M."/>
            <person name="Cheong K."/>
            <person name="Shin H.-S."/>
            <person name="Kim S.-B."/>
            <person name="Han K."/>
            <person name="Lee J."/>
            <person name="Park M."/>
            <person name="Lee H.-A."/>
            <person name="Lee H.-Y."/>
            <person name="Lee Y."/>
            <person name="Oh S."/>
            <person name="Lee J.H."/>
            <person name="Choi E."/>
            <person name="Choi E."/>
            <person name="Lee S.E."/>
            <person name="Jeon J."/>
            <person name="Kim H."/>
            <person name="Choi G."/>
            <person name="Song H."/>
            <person name="Lee J."/>
            <person name="Lee S.-C."/>
            <person name="Kwon J.-K."/>
            <person name="Lee H.-Y."/>
            <person name="Koo N."/>
            <person name="Hong Y."/>
            <person name="Kim R.W."/>
            <person name="Kang W.-H."/>
            <person name="Huh J.H."/>
            <person name="Kang B.-C."/>
            <person name="Yang T.-J."/>
            <person name="Lee Y.-H."/>
            <person name="Bennetzen J.L."/>
            <person name="Choi D."/>
        </authorList>
    </citation>
    <scope>NUCLEOTIDE SEQUENCE [LARGE SCALE GENOMIC DNA]</scope>
    <source>
        <strain evidence="3">cv. PBC81</strain>
    </source>
</reference>
<protein>
    <submittedName>
        <fullName evidence="2">Uncharacterized protein</fullName>
    </submittedName>
</protein>
<accession>A0A2G2UYQ5</accession>
<dbReference type="OrthoDB" id="1750756at2759"/>
<feature type="region of interest" description="Disordered" evidence="1">
    <location>
        <begin position="15"/>
        <end position="44"/>
    </location>
</feature>
<dbReference type="EMBL" id="MLFT02001328">
    <property type="protein sequence ID" value="PHT25758.1"/>
    <property type="molecule type" value="Genomic_DNA"/>
</dbReference>
<sequence>MALGDLMESRFSQSSAALDEFGNEDGDKSSNVRESDTASSSYLGGAGTGFAADNAMTTTTSMAYFPQTIVLCELRHDGFEDCVPSGPSDTGLVSKWRPRDRDIKESMGLEYRVGELIGSFGAFDFKA</sequence>
<keyword evidence="3" id="KW-1185">Reference proteome</keyword>
<name>A0A2G2UYQ5_CAPBA</name>
<proteinExistence type="predicted"/>
<evidence type="ECO:0000256" key="1">
    <source>
        <dbReference type="SAM" id="MobiDB-lite"/>
    </source>
</evidence>
<reference evidence="2 3" key="1">
    <citation type="journal article" date="2017" name="Genome Biol.">
        <title>New reference genome sequences of hot pepper reveal the massive evolution of plant disease-resistance genes by retroduplication.</title>
        <authorList>
            <person name="Kim S."/>
            <person name="Park J."/>
            <person name="Yeom S.I."/>
            <person name="Kim Y.M."/>
            <person name="Seo E."/>
            <person name="Kim K.T."/>
            <person name="Kim M.S."/>
            <person name="Lee J.M."/>
            <person name="Cheong K."/>
            <person name="Shin H.S."/>
            <person name="Kim S.B."/>
            <person name="Han K."/>
            <person name="Lee J."/>
            <person name="Park M."/>
            <person name="Lee H.A."/>
            <person name="Lee H.Y."/>
            <person name="Lee Y."/>
            <person name="Oh S."/>
            <person name="Lee J.H."/>
            <person name="Choi E."/>
            <person name="Choi E."/>
            <person name="Lee S.E."/>
            <person name="Jeon J."/>
            <person name="Kim H."/>
            <person name="Choi G."/>
            <person name="Song H."/>
            <person name="Lee J."/>
            <person name="Lee S.C."/>
            <person name="Kwon J.K."/>
            <person name="Lee H.Y."/>
            <person name="Koo N."/>
            <person name="Hong Y."/>
            <person name="Kim R.W."/>
            <person name="Kang W.H."/>
            <person name="Huh J.H."/>
            <person name="Kang B.C."/>
            <person name="Yang T.J."/>
            <person name="Lee Y.H."/>
            <person name="Bennetzen J.L."/>
            <person name="Choi D."/>
        </authorList>
    </citation>
    <scope>NUCLEOTIDE SEQUENCE [LARGE SCALE GENOMIC DNA]</scope>
    <source>
        <strain evidence="3">cv. PBC81</strain>
    </source>
</reference>
<evidence type="ECO:0000313" key="3">
    <source>
        <dbReference type="Proteomes" id="UP000224567"/>
    </source>
</evidence>
<dbReference type="Proteomes" id="UP000224567">
    <property type="component" value="Unassembled WGS sequence"/>
</dbReference>
<organism evidence="2 3">
    <name type="scientific">Capsicum baccatum</name>
    <name type="common">Peruvian pepper</name>
    <dbReference type="NCBI Taxonomy" id="33114"/>
    <lineage>
        <taxon>Eukaryota</taxon>
        <taxon>Viridiplantae</taxon>
        <taxon>Streptophyta</taxon>
        <taxon>Embryophyta</taxon>
        <taxon>Tracheophyta</taxon>
        <taxon>Spermatophyta</taxon>
        <taxon>Magnoliopsida</taxon>
        <taxon>eudicotyledons</taxon>
        <taxon>Gunneridae</taxon>
        <taxon>Pentapetalae</taxon>
        <taxon>asterids</taxon>
        <taxon>lamiids</taxon>
        <taxon>Solanales</taxon>
        <taxon>Solanaceae</taxon>
        <taxon>Solanoideae</taxon>
        <taxon>Capsiceae</taxon>
        <taxon>Capsicum</taxon>
    </lineage>
</organism>
<gene>
    <name evidence="2" type="ORF">CQW23_34617</name>
</gene>
<comment type="caution">
    <text evidence="2">The sequence shown here is derived from an EMBL/GenBank/DDBJ whole genome shotgun (WGS) entry which is preliminary data.</text>
</comment>
<dbReference type="AlphaFoldDB" id="A0A2G2UYQ5"/>